<name>A0A2S7U1M5_9BACT</name>
<reference evidence="3 4" key="1">
    <citation type="submission" date="2016-12" db="EMBL/GenBank/DDBJ databases">
        <title>Study of bacterial adaptation to deep sea.</title>
        <authorList>
            <person name="Song J."/>
            <person name="Yoshizawa S."/>
            <person name="Kogure K."/>
        </authorList>
    </citation>
    <scope>NUCLEOTIDE SEQUENCE [LARGE SCALE GENOMIC DNA]</scope>
    <source>
        <strain evidence="3 4">SAORIC-165</strain>
    </source>
</reference>
<dbReference type="AlphaFoldDB" id="A0A2S7U1M5"/>
<evidence type="ECO:0008006" key="5">
    <source>
        <dbReference type="Google" id="ProtNLM"/>
    </source>
</evidence>
<evidence type="ECO:0000313" key="3">
    <source>
        <dbReference type="EMBL" id="PQJ28490.1"/>
    </source>
</evidence>
<evidence type="ECO:0000259" key="2">
    <source>
        <dbReference type="Pfam" id="PF07587"/>
    </source>
</evidence>
<dbReference type="Pfam" id="PF13385">
    <property type="entry name" value="Laminin_G_3"/>
    <property type="match status" value="1"/>
</dbReference>
<dbReference type="InterPro" id="IPR011444">
    <property type="entry name" value="DUF1549"/>
</dbReference>
<feature type="domain" description="DUF1549" evidence="1">
    <location>
        <begin position="2"/>
        <end position="104"/>
    </location>
</feature>
<dbReference type="InterPro" id="IPR013320">
    <property type="entry name" value="ConA-like_dom_sf"/>
</dbReference>
<protein>
    <recommendedName>
        <fullName evidence="5">LamG-like jellyroll fold domain-containing protein</fullName>
    </recommendedName>
</protein>
<dbReference type="Pfam" id="PF07587">
    <property type="entry name" value="PSD1"/>
    <property type="match status" value="1"/>
</dbReference>
<accession>A0A2S7U1M5</accession>
<proteinExistence type="predicted"/>
<dbReference type="OrthoDB" id="174165at2"/>
<comment type="caution">
    <text evidence="3">The sequence shown here is derived from an EMBL/GenBank/DDBJ whole genome shotgun (WGS) entry which is preliminary data.</text>
</comment>
<organism evidence="3 4">
    <name type="scientific">Rubritalea profundi</name>
    <dbReference type="NCBI Taxonomy" id="1658618"/>
    <lineage>
        <taxon>Bacteria</taxon>
        <taxon>Pseudomonadati</taxon>
        <taxon>Verrucomicrobiota</taxon>
        <taxon>Verrucomicrobiia</taxon>
        <taxon>Verrucomicrobiales</taxon>
        <taxon>Rubritaleaceae</taxon>
        <taxon>Rubritalea</taxon>
    </lineage>
</organism>
<dbReference type="EMBL" id="MQWA01000001">
    <property type="protein sequence ID" value="PQJ28490.1"/>
    <property type="molecule type" value="Genomic_DNA"/>
</dbReference>
<dbReference type="InterPro" id="IPR022655">
    <property type="entry name" value="DUF1553"/>
</dbReference>
<dbReference type="Pfam" id="PF07583">
    <property type="entry name" value="PSCyt2"/>
    <property type="match status" value="1"/>
</dbReference>
<dbReference type="Proteomes" id="UP000239907">
    <property type="component" value="Unassembled WGS sequence"/>
</dbReference>
<sequence length="846" mass="94363">MIRSFNDDKRFDRFTKELIAGDLLPDGDLDAQVATGFIRAGLVSGEGGTIPQELWVNNKRKRTEAFGAVFMGMTTGCAVCHDHKYDPLSARDLYALSAYFGNVDEKPHHNDKDNWAPIQVIPHDADLPAYNALLAKKSAAQAELSKLTLGVDAEVAKWLTSADGPKPVAQKSLITHLPMVDSNGHEIEDVITAKSYKFEGAPALIDEYPLLEGSFRMDNNTRFQLKEVGDFEKDQPFTVSTWMRWNEELLGQGSEKGSILSRMDGKAIRGWEIQLLKGNVSVLLSDTAETNALQVTSTQKIQRIKWVHLAVSYDGSAKAAGVRLYINGEHAPLETKLDKLTGTIKTAMPFNLGRRAGEDANAFPLRATGLQDIRIFNRSLAADEIAKLPWFDPLSRVLAKKKTYPGSGKLAWSPFEVSAARNIYLEKNAKALALRQSIDQLDEKLLVLTDKVEVSHYRGANKSEPESKKLSEDLVKMYQGTLGSGTMVCKEKSTPAFAHVLDRGDYGARKERVYASTPSFLPEPPAGAPANRLGLAQWLVMKENPLTARVTVNRVWQELFGVGLVETPGDFGIVGSRPSHPKLLDYLAIDFRDGDKAGEEWQWKRLYRKLVMSMTYRQSARVSEKAQNEDRLNIYYSHAPRYRMDAEMLRDAALQSAGLLNRDKLGGPPFYGYQPVGIWSNAYPSNTKIYNQHKAPIIYRRSMYQFVKRTAVHPELSIFDATDRLMACVRRDRTNTPLAALALLNDVTFLEAARVLGATAIQQGADVNQRLDFMAQRVWGRNMEAPELESFTERLKEIKTKIGADDASKLLLLGEFKQPGDLDPVESAAWMSLASILLNSDEFLNK</sequence>
<dbReference type="PANTHER" id="PTHR35889:SF3">
    <property type="entry name" value="F-BOX DOMAIN-CONTAINING PROTEIN"/>
    <property type="match status" value="1"/>
</dbReference>
<dbReference type="Gene3D" id="2.60.120.200">
    <property type="match status" value="1"/>
</dbReference>
<evidence type="ECO:0000259" key="1">
    <source>
        <dbReference type="Pfam" id="PF07583"/>
    </source>
</evidence>
<feature type="domain" description="DUF1553" evidence="2">
    <location>
        <begin position="531"/>
        <end position="793"/>
    </location>
</feature>
<dbReference type="SUPFAM" id="SSF49899">
    <property type="entry name" value="Concanavalin A-like lectins/glucanases"/>
    <property type="match status" value="1"/>
</dbReference>
<evidence type="ECO:0000313" key="4">
    <source>
        <dbReference type="Proteomes" id="UP000239907"/>
    </source>
</evidence>
<gene>
    <name evidence="3" type="ORF">BSZ32_08180</name>
</gene>
<keyword evidence="4" id="KW-1185">Reference proteome</keyword>
<dbReference type="PANTHER" id="PTHR35889">
    <property type="entry name" value="CYCLOINULO-OLIGOSACCHARIDE FRUCTANOTRANSFERASE-RELATED"/>
    <property type="match status" value="1"/>
</dbReference>